<dbReference type="GO" id="GO:0005737">
    <property type="term" value="C:cytoplasm"/>
    <property type="evidence" value="ECO:0007669"/>
    <property type="project" value="TreeGrafter"/>
</dbReference>
<dbReference type="SUPFAM" id="SSF53335">
    <property type="entry name" value="S-adenosyl-L-methionine-dependent methyltransferases"/>
    <property type="match status" value="1"/>
</dbReference>
<dbReference type="CDD" id="cd12117">
    <property type="entry name" value="A_NRPS_Srf_like"/>
    <property type="match status" value="1"/>
</dbReference>
<dbReference type="GO" id="GO:0008610">
    <property type="term" value="P:lipid biosynthetic process"/>
    <property type="evidence" value="ECO:0007669"/>
    <property type="project" value="UniProtKB-ARBA"/>
</dbReference>
<comment type="cofactor">
    <cofactor evidence="1">
        <name>pantetheine 4'-phosphate</name>
        <dbReference type="ChEBI" id="CHEBI:47942"/>
    </cofactor>
</comment>
<dbReference type="PROSITE" id="PS00455">
    <property type="entry name" value="AMP_BINDING"/>
    <property type="match status" value="2"/>
</dbReference>
<feature type="region of interest" description="Disordered" evidence="6">
    <location>
        <begin position="2699"/>
        <end position="2726"/>
    </location>
</feature>
<dbReference type="PROSITE" id="PS50075">
    <property type="entry name" value="CARRIER"/>
    <property type="match status" value="2"/>
</dbReference>
<dbReference type="Gene3D" id="3.30.559.10">
    <property type="entry name" value="Chloramphenicol acetyltransferase-like domain"/>
    <property type="match status" value="4"/>
</dbReference>
<dbReference type="InterPro" id="IPR010071">
    <property type="entry name" value="AA_adenyl_dom"/>
</dbReference>
<evidence type="ECO:0000256" key="2">
    <source>
        <dbReference type="ARBA" id="ARBA00022450"/>
    </source>
</evidence>
<dbReference type="InterPro" id="IPR001242">
    <property type="entry name" value="Condensation_dom"/>
</dbReference>
<protein>
    <submittedName>
        <fullName evidence="8">Amino acid adenylation domain-containing protein</fullName>
    </submittedName>
</protein>
<dbReference type="Pfam" id="PF00668">
    <property type="entry name" value="Condensation"/>
    <property type="match status" value="5"/>
</dbReference>
<dbReference type="InterPro" id="IPR006162">
    <property type="entry name" value="Ppantetheine_attach_site"/>
</dbReference>
<dbReference type="FunFam" id="3.40.50.12780:FF:000012">
    <property type="entry name" value="Non-ribosomal peptide synthetase"/>
    <property type="match status" value="1"/>
</dbReference>
<dbReference type="Proteomes" id="UP000595046">
    <property type="component" value="Chromosome"/>
</dbReference>
<dbReference type="SUPFAM" id="SSF52777">
    <property type="entry name" value="CoA-dependent acyltransferases"/>
    <property type="match status" value="9"/>
</dbReference>
<evidence type="ECO:0000259" key="7">
    <source>
        <dbReference type="PROSITE" id="PS50075"/>
    </source>
</evidence>
<dbReference type="NCBIfam" id="TIGR01733">
    <property type="entry name" value="AA-adenyl-dom"/>
    <property type="match status" value="2"/>
</dbReference>
<gene>
    <name evidence="8" type="ORF">G4Z16_23060</name>
</gene>
<dbReference type="SUPFAM" id="SSF56801">
    <property type="entry name" value="Acetyl-CoA synthetase-like"/>
    <property type="match status" value="2"/>
</dbReference>
<dbReference type="InterPro" id="IPR036736">
    <property type="entry name" value="ACP-like_sf"/>
</dbReference>
<dbReference type="Pfam" id="PF08242">
    <property type="entry name" value="Methyltransf_12"/>
    <property type="match status" value="1"/>
</dbReference>
<evidence type="ECO:0000313" key="9">
    <source>
        <dbReference type="Proteomes" id="UP000595046"/>
    </source>
</evidence>
<dbReference type="NCBIfam" id="TIGR01720">
    <property type="entry name" value="NRPS-para261"/>
    <property type="match status" value="1"/>
</dbReference>
<evidence type="ECO:0000313" key="8">
    <source>
        <dbReference type="EMBL" id="QPP08809.1"/>
    </source>
</evidence>
<feature type="domain" description="Carrier" evidence="7">
    <location>
        <begin position="1419"/>
        <end position="1494"/>
    </location>
</feature>
<feature type="domain" description="Carrier" evidence="7">
    <location>
        <begin position="2485"/>
        <end position="2560"/>
    </location>
</feature>
<dbReference type="Gene3D" id="1.10.1200.10">
    <property type="entry name" value="ACP-like"/>
    <property type="match status" value="2"/>
</dbReference>
<dbReference type="Pfam" id="PF13193">
    <property type="entry name" value="AMP-binding_C"/>
    <property type="match status" value="1"/>
</dbReference>
<dbReference type="Pfam" id="PF00501">
    <property type="entry name" value="AMP-binding"/>
    <property type="match status" value="2"/>
</dbReference>
<dbReference type="RefSeq" id="WP_197352592.1">
    <property type="nucleotide sequence ID" value="NZ_CP048882.1"/>
</dbReference>
<dbReference type="Pfam" id="PF00550">
    <property type="entry name" value="PP-binding"/>
    <property type="match status" value="2"/>
</dbReference>
<dbReference type="InterPro" id="IPR010060">
    <property type="entry name" value="NRPS_synth"/>
</dbReference>
<dbReference type="GO" id="GO:0043041">
    <property type="term" value="P:amino acid activation for nonribosomal peptide biosynthetic process"/>
    <property type="evidence" value="ECO:0007669"/>
    <property type="project" value="TreeGrafter"/>
</dbReference>
<dbReference type="InterPro" id="IPR013217">
    <property type="entry name" value="Methyltransf_12"/>
</dbReference>
<dbReference type="CDD" id="cd02440">
    <property type="entry name" value="AdoMet_MTases"/>
    <property type="match status" value="1"/>
</dbReference>
<sequence>MAPAQQGILFQSRHGERTGLYHAQVVLEIAHDLDVEAFRRSWAHVMKRHAVLRTDFGEQPGDEPVQTVRESVDFPFGQEDLRALDAEGQSDAIEAIVQRDRAQAFSLDEAPLWRLHVSRLAEAKYQVLWSFHYILLDASSQAIVLRDVEEIYECLTSQRPVDDRPVTPFQDYVEWLRRQDAGRAEGFWRDELESVASASPLPCELKPSADEDATADPAPAAYAQVSLVLDEQETAALRAAGEQQDLTIPTLVRGAWAFLLSRYKGADDVVMGVTTPGRSAELPGIEGTVGLLINTLPLRVRVPASMGWAEWMRGLQGQYARIQEHEYSPLLMVQQWSGIGSGEALFDSVLTVDDHEAAPGTGPLRMVRTWEESHAAYPLSVVVTPGARLTLTIHYDTQRFAAESVERMAGHLRQTVMDLVRKPEARLGELALLTPAEFTQLVHEWNDTETPYSQDLCMHELFEQQAAETPEALALLFRDERWTYREVNELANQIAHRLKQLGLGRGDQIAILMERSAEMIPALLGILKVGGTYVPLDANAPVKRWHWIIDSLKITCVLTQHTLMPRVLTADPLPHLAHVLCMDPAGDDEPVYDTPYAVHSSAELASMPQENLSLQGTSQDIAYIIFTSGSTGTPKGVTVAHFPAVNLIEWVNNTFSVGPDDRVLFVTALTFDLSVYDIFGVLAAGGSLRVATSEDIQEPANLLAYMADEPITFWDSAPAALMQLVPFLPTNGEGANEIVSPSLRLIFMSGDWIPVHSPDVMRAAFPNVQVVGLGGATEATVWSNFFPVGEVDPAWSSIPYGKPIQNASYYVLDESLRPCPIDVPGDLYIGGICLSSCYANEPELTASKYIPSPFSATPGERIYKTGDMARWRADGNLEFLGRTDSQVKIRGYRIELGEIDSVLSEHPVVQDAATIVREDRTGDRSLVSYVVPHPQLAHSAVQHHGDSLAGKRIDRWREVYDAFDPNAAQASEDGHDFSGWNSSYTGMPIPLDEMRAWQEDTVSLVRGYDPQAILEIGCGTGLLLFPLAAGCRRYYGTDFSSSVLESVRGRLDSQPELRDSVVLHQREADGIGDLELESVDTVVINSVIQYFPDIDYLVRVLEGAVSRVADGGRVIVGDVRSLPLLDAFHASVEADRAPDSMTREQLWQRVQHRVQQEEELTLDPQFFRDWAAAAGVVSRVEIRPKRGRHVNEMSMFRYQVVLHIGDPADTAGRAEPGIPELDWNAERLTLPALRERLEAGGSGVLRVRNVPNSRVEEAVRTLRWLKGGSGLETVEAWRAQDRPAAGLDPEDVRELAEQAGYRAVLDWSRHGADGTFSVLLTRADAEHGADDEEFVTPAGPGSDEQDWSNYANQPLKAEIQHLLMPQLHAHLAERLPAYMVPSDLIALDVLPVTSSGKLDRRALLLPQDASSTGSATRVPARNTTEALLVSVWEQTLGRSPIGVFDNFFELGGHSLLAVQLVARVRQVFSLEVPVRLFFDLPTIAEVARELQRRKEELQPLEQRPLSPSPRGVPLPATFDQQRLFFIDRLSPGTTSYTVNWLIPLPGFIEATVLRDGLHEMIRRHEPLRTTFREEDGQVWQIIADEWDVALPTTDLSGLSEEESEQRAQEEIRRWWDQPYDLATGPLLRARLLRLSDAEQVLALSAHHTVFDGYSIGVFGQEFLQICRALAEGEPSPLQDLEVQYADYAVWQQSWLEEDRLAFHLDHWKEQLAGAPELLTLPTDFPRPDEQSYKGDFLRRQLSARMTERVGQLSREHQVTNYITMLSSFAVFLSRYSGQDDVVIGVPIADRNRVELESMVGFLVNTVAVRVDLRGEPTFEDVLLQVRKQLFDAQSHQQVPFERLVEALSPARSLGYNPVFQVMFADESLPLLEHESALVQAKPWMHRLIEEGMSVGVARFDLTLMIQAAPEGMRFGFEYSTDLFGEQTVARMADHFEVLLESALTEPGRPLRHLPMVDESERGQIIERGHGARNEEALEPAALHELFERTVRRCPADVAVASGERRLSYGELDGLSNRLAHLLRDRGVGRGSLVGLCVPRSPEMIVALLAILKAGGAYVPLDPEYPSDRLAYMAGDAGLEVVLAERSVLGVLPGSDAVTLAVEDIWPDLENWPDTPPASGVTADDLAYVMYTSGSTGRPKGVAVTHADVSALALDSRFARGHECVLLHSPQAFDASTYELWAPLLTGGRVVVAPPGTVTPGLLREVVPAHGITAMWLTAALFHLFAQEDPGCLAGLGEVWTGGDAVQADAVRRVRAACPELVVVDGYGPTETTTFATSHRMEPETEVPAVVPIGRPLDNMRVHVLDGSMEPVPPGVAGELYIGGAGLARGYLGRPDLTAERFVADPFADEDGSRLYRTGDLARFLPDGNVEVLGRVDDQVKIRGFRVELGEIEAVLAQHPEVADVAVLLHADGASKRLVAFVVCREPVETEVLQSFLGERLPGYMVPGVFVPLESLPLSPNGKVDRKALAALSWEEHAAAGREYVAPRSVVEEQLAEIWQTVLGTSQPVSVHDDFFSLGGDSILSLQVIFRAKQRGLYFTVKQLFQYQTIAELAPVVEQQDAPTVRAEQGLVTGPVELTPIQRWFFAQDFAQPHHFNQSVLVEVDAGLSSQQWEVVVRRVLEQHDGLRTRFFQDGAGWRAELAGLPETVPLQVHDLSSYAAEEREERLLEIAQQTQSGMDLSASPLFRAVLFTGLQDQEFSEPGNQKFSEAEDEEFSGPENHKFSGPENGKSQLLLVAHHLVVDVVSWRVVLEDLGALAEQLRVGRDLVLPAKSSSWQQWAARLGEEARSSETAAESAYWGEQAGAACAVPMDGPADDNTVGRSRVYEAVLTADEARALLQDVPAAFNTRVNDVLLTAVASAVGAWSEDAHVRLDVEGHGREELFDDVDVSRTAGWFTTISPVRLPVPRSSALGEGLKRVKEVLRERPRQGIGYGLLAHGPADTALTGATPAQISFNYLGQFDSSFGGSFASSSGKAGPDWAPENKRPYLIDIVSRVQDGRLHMEWTYSEAAHREETIQEVAERTLEVLRQLVGEAQRADVVGYTPSDLPLSGLSQSQINDLVGRLRSLPEWQSGALPRPLEDCYPQTPIQQGLWFQSQYAQGEGIYHVQMILRIDQDLDVEAFRQSWAQVMRRHPIMRTSFWATEDSEPLQLVWADLPVPLRVEDWRSPNSEDQQLRLEKYLQDDRAEGFAPHDAPQWRMLLARTADESYQLVWSAHHAVLDGWSISLILNDAVQWYGALTQGRHIELLPTRPYRDYVAWLERQDLEQAESYWRETLKAVEQATPLSIERHLTAGATPVEASGQAEVGVSFSEEDTSRLHELANAHRLTLNTVLQGCWALLLGRYAGTDDVVFGTVVSGRPSEVEGVERMVGLFINTLPLRVQMPENSSSLEWLQGLQEQNLQMRQFDYSPLSHVQRWSELPTGAALFESLFVFENYPVEKDESAALRFDMTRSEERSNYALSVVATVPDDRLRISVQYDTGRFEREAVERMLGHLRSICSQIAGDPGARLSEITVLTDEERRQILRHGNSAPEETVIDADFDLSAFAAGIKTVEERELLEQLVAEVQGMSPSDLQAPHLSASPATETSENHE</sequence>
<dbReference type="PANTHER" id="PTHR45527">
    <property type="entry name" value="NONRIBOSOMAL PEPTIDE SYNTHETASE"/>
    <property type="match status" value="1"/>
</dbReference>
<dbReference type="FunFam" id="3.40.50.980:FF:000001">
    <property type="entry name" value="Non-ribosomal peptide synthetase"/>
    <property type="match status" value="2"/>
</dbReference>
<dbReference type="GO" id="GO:0017000">
    <property type="term" value="P:antibiotic biosynthetic process"/>
    <property type="evidence" value="ECO:0007669"/>
    <property type="project" value="UniProtKB-KW"/>
</dbReference>
<dbReference type="InterPro" id="IPR029063">
    <property type="entry name" value="SAM-dependent_MTases_sf"/>
</dbReference>
<dbReference type="CDD" id="cd19531">
    <property type="entry name" value="LCL_NRPS-like"/>
    <property type="match status" value="1"/>
</dbReference>
<dbReference type="InterPro" id="IPR045851">
    <property type="entry name" value="AMP-bd_C_sf"/>
</dbReference>
<dbReference type="KEGG" id="sbat:G4Z16_23060"/>
<keyword evidence="9" id="KW-1185">Reference proteome</keyword>
<evidence type="ECO:0000256" key="3">
    <source>
        <dbReference type="ARBA" id="ARBA00022553"/>
    </source>
</evidence>
<dbReference type="InterPro" id="IPR000873">
    <property type="entry name" value="AMP-dep_synth/lig_dom"/>
</dbReference>
<reference evidence="9" key="1">
    <citation type="submission" date="2020-02" db="EMBL/GenBank/DDBJ databases">
        <title>Streptomyces sp. ASO4wet.</title>
        <authorList>
            <person name="Risdian C."/>
            <person name="Landwehr W."/>
            <person name="Schupp P."/>
            <person name="Wink J."/>
        </authorList>
    </citation>
    <scope>NUCLEOTIDE SEQUENCE [LARGE SCALE GENOMIC DNA]</scope>
    <source>
        <strain evidence="9">ASO4wet</strain>
    </source>
</reference>
<evidence type="ECO:0000256" key="1">
    <source>
        <dbReference type="ARBA" id="ARBA00001957"/>
    </source>
</evidence>
<accession>A0A7T1T9E8</accession>
<dbReference type="Gene3D" id="3.40.50.150">
    <property type="entry name" value="Vaccinia Virus protein VP39"/>
    <property type="match status" value="1"/>
</dbReference>
<dbReference type="InterPro" id="IPR020806">
    <property type="entry name" value="PKS_PP-bd"/>
</dbReference>
<evidence type="ECO:0000256" key="4">
    <source>
        <dbReference type="ARBA" id="ARBA00022737"/>
    </source>
</evidence>
<organism evidence="8 9">
    <name type="scientific">Streptomyces bathyalis</name>
    <dbReference type="NCBI Taxonomy" id="2710756"/>
    <lineage>
        <taxon>Bacteria</taxon>
        <taxon>Bacillati</taxon>
        <taxon>Actinomycetota</taxon>
        <taxon>Actinomycetes</taxon>
        <taxon>Kitasatosporales</taxon>
        <taxon>Streptomycetaceae</taxon>
        <taxon>Streptomyces</taxon>
    </lineage>
</organism>
<dbReference type="GO" id="GO:0009403">
    <property type="term" value="P:toxin biosynthetic process"/>
    <property type="evidence" value="ECO:0007669"/>
    <property type="project" value="UniProtKB-ARBA"/>
</dbReference>
<dbReference type="SUPFAM" id="SSF47336">
    <property type="entry name" value="ACP-like"/>
    <property type="match status" value="2"/>
</dbReference>
<dbReference type="PANTHER" id="PTHR45527:SF1">
    <property type="entry name" value="FATTY ACID SYNTHASE"/>
    <property type="match status" value="1"/>
</dbReference>
<dbReference type="GO" id="GO:0031177">
    <property type="term" value="F:phosphopantetheine binding"/>
    <property type="evidence" value="ECO:0007669"/>
    <property type="project" value="InterPro"/>
</dbReference>
<dbReference type="InterPro" id="IPR020845">
    <property type="entry name" value="AMP-binding_CS"/>
</dbReference>
<dbReference type="Gene3D" id="3.30.300.30">
    <property type="match status" value="3"/>
</dbReference>
<evidence type="ECO:0000256" key="5">
    <source>
        <dbReference type="ARBA" id="ARBA00023194"/>
    </source>
</evidence>
<keyword evidence="5" id="KW-0045">Antibiotic biosynthesis</keyword>
<dbReference type="Gene3D" id="2.30.38.10">
    <property type="entry name" value="Luciferase, Domain 3"/>
    <property type="match status" value="2"/>
</dbReference>
<keyword evidence="3" id="KW-0597">Phosphoprotein</keyword>
<dbReference type="FunFam" id="2.30.38.10:FF:000001">
    <property type="entry name" value="Non-ribosomal peptide synthetase PvdI"/>
    <property type="match status" value="1"/>
</dbReference>
<dbReference type="PROSITE" id="PS00012">
    <property type="entry name" value="PHOSPHOPANTETHEINE"/>
    <property type="match status" value="2"/>
</dbReference>
<dbReference type="FunFam" id="1.10.1200.10:FF:000005">
    <property type="entry name" value="Nonribosomal peptide synthetase 1"/>
    <property type="match status" value="2"/>
</dbReference>
<dbReference type="Gene3D" id="3.30.559.30">
    <property type="entry name" value="Nonribosomal peptide synthetase, condensation domain"/>
    <property type="match status" value="4"/>
</dbReference>
<keyword evidence="2" id="KW-0596">Phosphopantetheine</keyword>
<evidence type="ECO:0000256" key="6">
    <source>
        <dbReference type="SAM" id="MobiDB-lite"/>
    </source>
</evidence>
<dbReference type="Gene3D" id="3.40.50.980">
    <property type="match status" value="4"/>
</dbReference>
<keyword evidence="4" id="KW-0677">Repeat</keyword>
<dbReference type="EMBL" id="CP048882">
    <property type="protein sequence ID" value="QPP08809.1"/>
    <property type="molecule type" value="Genomic_DNA"/>
</dbReference>
<dbReference type="CDD" id="cd19543">
    <property type="entry name" value="DCL_NRPS"/>
    <property type="match status" value="1"/>
</dbReference>
<proteinExistence type="predicted"/>
<dbReference type="InterPro" id="IPR009081">
    <property type="entry name" value="PP-bd_ACP"/>
</dbReference>
<name>A0A7T1T9E8_9ACTN</name>
<dbReference type="SMART" id="SM00823">
    <property type="entry name" value="PKS_PP"/>
    <property type="match status" value="2"/>
</dbReference>
<dbReference type="CDD" id="cd19534">
    <property type="entry name" value="E_NRPS"/>
    <property type="match status" value="1"/>
</dbReference>
<dbReference type="GO" id="GO:0003824">
    <property type="term" value="F:catalytic activity"/>
    <property type="evidence" value="ECO:0007669"/>
    <property type="project" value="InterPro"/>
</dbReference>
<feature type="compositionally biased region" description="Polar residues" evidence="6">
    <location>
        <begin position="3583"/>
        <end position="3593"/>
    </location>
</feature>
<dbReference type="InterPro" id="IPR023213">
    <property type="entry name" value="CAT-like_dom_sf"/>
</dbReference>
<dbReference type="InterPro" id="IPR025110">
    <property type="entry name" value="AMP-bd_C"/>
</dbReference>
<feature type="region of interest" description="Disordered" evidence="6">
    <location>
        <begin position="3570"/>
        <end position="3593"/>
    </location>
</feature>